<dbReference type="InterPro" id="IPR029016">
    <property type="entry name" value="GAF-like_dom_sf"/>
</dbReference>
<dbReference type="KEGG" id="ttf:THTE_3724"/>
<dbReference type="PANTHER" id="PTHR44591:SF3">
    <property type="entry name" value="RESPONSE REGULATORY DOMAIN-CONTAINING PROTEIN"/>
    <property type="match status" value="1"/>
</dbReference>
<accession>A0A286RK29</accession>
<gene>
    <name evidence="6" type="ORF">THTE_3724</name>
</gene>
<dbReference type="SUPFAM" id="SSF55785">
    <property type="entry name" value="PYP-like sensor domain (PAS domain)"/>
    <property type="match status" value="1"/>
</dbReference>
<dbReference type="SUPFAM" id="SSF52172">
    <property type="entry name" value="CheY-like"/>
    <property type="match status" value="1"/>
</dbReference>
<dbReference type="InterPro" id="IPR013656">
    <property type="entry name" value="PAS_4"/>
</dbReference>
<keyword evidence="1" id="KW-0597">Phosphoprotein</keyword>
<keyword evidence="3 6" id="KW-0418">Kinase</keyword>
<dbReference type="InterPro" id="IPR003018">
    <property type="entry name" value="GAF"/>
</dbReference>
<protein>
    <submittedName>
        <fullName evidence="6">Putative sensor kinase</fullName>
    </submittedName>
</protein>
<dbReference type="CDD" id="cd00130">
    <property type="entry name" value="PAS"/>
    <property type="match status" value="1"/>
</dbReference>
<feature type="domain" description="Response regulatory" evidence="5">
    <location>
        <begin position="392"/>
        <end position="515"/>
    </location>
</feature>
<evidence type="ECO:0000256" key="4">
    <source>
        <dbReference type="PROSITE-ProRule" id="PRU00169"/>
    </source>
</evidence>
<evidence type="ECO:0000259" key="5">
    <source>
        <dbReference type="PROSITE" id="PS50110"/>
    </source>
</evidence>
<evidence type="ECO:0000313" key="6">
    <source>
        <dbReference type="EMBL" id="ASV76325.1"/>
    </source>
</evidence>
<dbReference type="EMBL" id="CP018477">
    <property type="protein sequence ID" value="ASV76325.1"/>
    <property type="molecule type" value="Genomic_DNA"/>
</dbReference>
<dbReference type="Gene3D" id="3.30.450.20">
    <property type="entry name" value="PAS domain"/>
    <property type="match status" value="1"/>
</dbReference>
<dbReference type="GO" id="GO:0016301">
    <property type="term" value="F:kinase activity"/>
    <property type="evidence" value="ECO:0007669"/>
    <property type="project" value="UniProtKB-KW"/>
</dbReference>
<dbReference type="Gene3D" id="3.30.450.40">
    <property type="match status" value="1"/>
</dbReference>
<dbReference type="Gene3D" id="3.40.50.2300">
    <property type="match status" value="1"/>
</dbReference>
<dbReference type="PROSITE" id="PS50110">
    <property type="entry name" value="RESPONSE_REGULATORY"/>
    <property type="match status" value="1"/>
</dbReference>
<reference evidence="6 7" key="1">
    <citation type="journal article" name="Front. Microbiol.">
        <title>Sugar Metabolism of the First Thermophilic Planctomycete Thermogutta terrifontis: Comparative Genomic and Transcriptomic Approaches.</title>
        <authorList>
            <person name="Elcheninov A.G."/>
            <person name="Menzel P."/>
            <person name="Gudbergsdottir S.R."/>
            <person name="Slesarev A.I."/>
            <person name="Kadnikov V.V."/>
            <person name="Krogh A."/>
            <person name="Bonch-Osmolovskaya E.A."/>
            <person name="Peng X."/>
            <person name="Kublanov I.V."/>
        </authorList>
    </citation>
    <scope>NUCLEOTIDE SEQUENCE [LARGE SCALE GENOMIC DNA]</scope>
    <source>
        <strain evidence="6 7">R1</strain>
    </source>
</reference>
<dbReference type="Pfam" id="PF00072">
    <property type="entry name" value="Response_reg"/>
    <property type="match status" value="1"/>
</dbReference>
<dbReference type="SUPFAM" id="SSF55781">
    <property type="entry name" value="GAF domain-like"/>
    <property type="match status" value="1"/>
</dbReference>
<dbReference type="AlphaFoldDB" id="A0A286RK29"/>
<dbReference type="SMART" id="SM00448">
    <property type="entry name" value="REC"/>
    <property type="match status" value="1"/>
</dbReference>
<dbReference type="PANTHER" id="PTHR44591">
    <property type="entry name" value="STRESS RESPONSE REGULATOR PROTEIN 1"/>
    <property type="match status" value="1"/>
</dbReference>
<organism evidence="6 7">
    <name type="scientific">Thermogutta terrifontis</name>
    <dbReference type="NCBI Taxonomy" id="1331910"/>
    <lineage>
        <taxon>Bacteria</taxon>
        <taxon>Pseudomonadati</taxon>
        <taxon>Planctomycetota</taxon>
        <taxon>Planctomycetia</taxon>
        <taxon>Pirellulales</taxon>
        <taxon>Thermoguttaceae</taxon>
        <taxon>Thermogutta</taxon>
    </lineage>
</organism>
<name>A0A286RK29_9BACT</name>
<dbReference type="InterPro" id="IPR050595">
    <property type="entry name" value="Bact_response_regulator"/>
</dbReference>
<dbReference type="Pfam" id="PF08448">
    <property type="entry name" value="PAS_4"/>
    <property type="match status" value="1"/>
</dbReference>
<dbReference type="InterPro" id="IPR000014">
    <property type="entry name" value="PAS"/>
</dbReference>
<keyword evidence="2" id="KW-0808">Transferase</keyword>
<dbReference type="GO" id="GO:0000160">
    <property type="term" value="P:phosphorelay signal transduction system"/>
    <property type="evidence" value="ECO:0007669"/>
    <property type="project" value="InterPro"/>
</dbReference>
<evidence type="ECO:0000256" key="1">
    <source>
        <dbReference type="ARBA" id="ARBA00022553"/>
    </source>
</evidence>
<dbReference type="InterPro" id="IPR001789">
    <property type="entry name" value="Sig_transdc_resp-reg_receiver"/>
</dbReference>
<dbReference type="InterPro" id="IPR035965">
    <property type="entry name" value="PAS-like_dom_sf"/>
</dbReference>
<dbReference type="InterPro" id="IPR011006">
    <property type="entry name" value="CheY-like_superfamily"/>
</dbReference>
<evidence type="ECO:0000256" key="3">
    <source>
        <dbReference type="ARBA" id="ARBA00022777"/>
    </source>
</evidence>
<proteinExistence type="predicted"/>
<dbReference type="Proteomes" id="UP000215086">
    <property type="component" value="Chromosome"/>
</dbReference>
<keyword evidence="7" id="KW-1185">Reference proteome</keyword>
<comment type="caution">
    <text evidence="4">Lacks conserved residue(s) required for the propagation of feature annotation.</text>
</comment>
<evidence type="ECO:0000313" key="7">
    <source>
        <dbReference type="Proteomes" id="UP000215086"/>
    </source>
</evidence>
<evidence type="ECO:0000256" key="2">
    <source>
        <dbReference type="ARBA" id="ARBA00022679"/>
    </source>
</evidence>
<dbReference type="Pfam" id="PF13185">
    <property type="entry name" value="GAF_2"/>
    <property type="match status" value="1"/>
</dbReference>
<dbReference type="CDD" id="cd00156">
    <property type="entry name" value="REC"/>
    <property type="match status" value="1"/>
</dbReference>
<sequence>MLETSSVLNPPDNMSAESFPWAPAIVEHLPDAIFVVDEKFRIEWANKAARQFAPNDDSLTGKRFYRDIFRDVTLLKPDYFPLTIARDQGRPARTILRTADTRVFDLYAVRMKEEGEGRKQILVVLKEITSNYRPLERLRAIHEAGRRLVDIAPGELIKLTAEERKQLLKNRVLAYLEGVLQFNVFEIRLIDFQTNKLVPFISEGMSPEAAARELTPAFEGQGITGYVAKTGVSYLCEDTRNDSLYLQGTANSRSSLTVPLIRYSSNLEPVVIGTVNIESPVPRAFTHDDRLFLEIFCRDLVTALNMLELIEVEQTEATLGVIEKLHRALAIPVNELVSKIVATEASLDPEAEGLRQSLREIGKIALELKDIVHSIGRQLPPTESSPLFANKRVLVVDGDESVLQDAHEHLPRWGCVVETATTGKAGLQMAVMAESEGGYNAILGAYQLPDMRGLEFFQELKARLKSHDIPFVMLVPIGRYLSDHQQVKARQLGAKCLVGKYPPPEGAEKGGHLALEPLKSSLAKLFAEQTQATMTSSPSGC</sequence>